<sequence>MPNVCQIIAGCRACRLGFNNRVDKEPKKIEEEAECSASPARTRGGGRPDWILLLFEILVRKRSPHHRHINQPWLPRIEDRGCTPFVVIPRGLLHALSMPLFWSILCKVLVLRFYNGFYQLEISSRVDEEYRILWLASKTIIDVTKVTTFLCYRSAED</sequence>
<name>A0ABD2CAV5_VESMC</name>
<keyword evidence="2" id="KW-1185">Reference proteome</keyword>
<gene>
    <name evidence="1" type="ORF">V1477_009569</name>
</gene>
<evidence type="ECO:0000313" key="2">
    <source>
        <dbReference type="Proteomes" id="UP001607303"/>
    </source>
</evidence>
<proteinExistence type="predicted"/>
<dbReference type="Proteomes" id="UP001607303">
    <property type="component" value="Unassembled WGS sequence"/>
</dbReference>
<organism evidence="1 2">
    <name type="scientific">Vespula maculifrons</name>
    <name type="common">Eastern yellow jacket</name>
    <name type="synonym">Wasp</name>
    <dbReference type="NCBI Taxonomy" id="7453"/>
    <lineage>
        <taxon>Eukaryota</taxon>
        <taxon>Metazoa</taxon>
        <taxon>Ecdysozoa</taxon>
        <taxon>Arthropoda</taxon>
        <taxon>Hexapoda</taxon>
        <taxon>Insecta</taxon>
        <taxon>Pterygota</taxon>
        <taxon>Neoptera</taxon>
        <taxon>Endopterygota</taxon>
        <taxon>Hymenoptera</taxon>
        <taxon>Apocrita</taxon>
        <taxon>Aculeata</taxon>
        <taxon>Vespoidea</taxon>
        <taxon>Vespidae</taxon>
        <taxon>Vespinae</taxon>
        <taxon>Vespula</taxon>
    </lineage>
</organism>
<reference evidence="1 2" key="1">
    <citation type="journal article" date="2024" name="Ann. Entomol. Soc. Am.">
        <title>Genomic analyses of the southern and eastern yellowjacket wasps (Hymenoptera: Vespidae) reveal evolutionary signatures of social life.</title>
        <authorList>
            <person name="Catto M.A."/>
            <person name="Caine P.B."/>
            <person name="Orr S.E."/>
            <person name="Hunt B.G."/>
            <person name="Goodisman M.A.D."/>
        </authorList>
    </citation>
    <scope>NUCLEOTIDE SEQUENCE [LARGE SCALE GENOMIC DNA]</scope>
    <source>
        <strain evidence="1">232</strain>
        <tissue evidence="1">Head and thorax</tissue>
    </source>
</reference>
<dbReference type="EMBL" id="JAYRBN010000058">
    <property type="protein sequence ID" value="KAL2741940.1"/>
    <property type="molecule type" value="Genomic_DNA"/>
</dbReference>
<dbReference type="AlphaFoldDB" id="A0ABD2CAV5"/>
<protein>
    <submittedName>
        <fullName evidence="1">Uncharacterized protein</fullName>
    </submittedName>
</protein>
<comment type="caution">
    <text evidence="1">The sequence shown here is derived from an EMBL/GenBank/DDBJ whole genome shotgun (WGS) entry which is preliminary data.</text>
</comment>
<accession>A0ABD2CAV5</accession>
<evidence type="ECO:0000313" key="1">
    <source>
        <dbReference type="EMBL" id="KAL2741940.1"/>
    </source>
</evidence>